<evidence type="ECO:0000256" key="2">
    <source>
        <dbReference type="ARBA" id="ARBA00008610"/>
    </source>
</evidence>
<feature type="domain" description="ABC transporter substrate-binding protein PnrA-like" evidence="7">
    <location>
        <begin position="74"/>
        <end position="339"/>
    </location>
</feature>
<dbReference type="EMBL" id="SRRZ01000008">
    <property type="protein sequence ID" value="NQE33006.1"/>
    <property type="molecule type" value="Genomic_DNA"/>
</dbReference>
<comment type="subcellular location">
    <subcellularLocation>
        <location evidence="1">Cell membrane</location>
        <topology evidence="1">Lipid-anchor</topology>
    </subcellularLocation>
</comment>
<dbReference type="RefSeq" id="WP_172185578.1">
    <property type="nucleotide sequence ID" value="NZ_CAWPPK010000296.1"/>
</dbReference>
<comment type="caution">
    <text evidence="8">The sequence shown here is derived from an EMBL/GenBank/DDBJ whole genome shotgun (WGS) entry which is preliminary data.</text>
</comment>
<evidence type="ECO:0000313" key="8">
    <source>
        <dbReference type="EMBL" id="NQE33006.1"/>
    </source>
</evidence>
<organism evidence="8 9">
    <name type="scientific">Microcoleus asticus IPMA8</name>
    <dbReference type="NCBI Taxonomy" id="2563858"/>
    <lineage>
        <taxon>Bacteria</taxon>
        <taxon>Bacillati</taxon>
        <taxon>Cyanobacteriota</taxon>
        <taxon>Cyanophyceae</taxon>
        <taxon>Oscillatoriophycideae</taxon>
        <taxon>Oscillatoriales</taxon>
        <taxon>Microcoleaceae</taxon>
        <taxon>Microcoleus</taxon>
        <taxon>Microcoleus asticus</taxon>
    </lineage>
</organism>
<evidence type="ECO:0000256" key="4">
    <source>
        <dbReference type="ARBA" id="ARBA00022729"/>
    </source>
</evidence>
<evidence type="ECO:0000256" key="6">
    <source>
        <dbReference type="ARBA" id="ARBA00023288"/>
    </source>
</evidence>
<keyword evidence="4" id="KW-0732">Signal</keyword>
<evidence type="ECO:0000259" key="7">
    <source>
        <dbReference type="Pfam" id="PF02608"/>
    </source>
</evidence>
<keyword evidence="5" id="KW-0472">Membrane</keyword>
<evidence type="ECO:0000256" key="5">
    <source>
        <dbReference type="ARBA" id="ARBA00023136"/>
    </source>
</evidence>
<evidence type="ECO:0000313" key="9">
    <source>
        <dbReference type="Proteomes" id="UP000702425"/>
    </source>
</evidence>
<gene>
    <name evidence="8" type="ORF">E5S67_00723</name>
</gene>
<protein>
    <submittedName>
        <fullName evidence="8">Purine-binding protein</fullName>
    </submittedName>
</protein>
<dbReference type="CDD" id="cd06304">
    <property type="entry name" value="PBP1_BmpA_Med_PnrA-like"/>
    <property type="match status" value="1"/>
</dbReference>
<keyword evidence="6" id="KW-0449">Lipoprotein</keyword>
<keyword evidence="9" id="KW-1185">Reference proteome</keyword>
<dbReference type="Proteomes" id="UP000702425">
    <property type="component" value="Unassembled WGS sequence"/>
</dbReference>
<dbReference type="Gene3D" id="3.40.50.2300">
    <property type="match status" value="2"/>
</dbReference>
<evidence type="ECO:0000256" key="1">
    <source>
        <dbReference type="ARBA" id="ARBA00004193"/>
    </source>
</evidence>
<comment type="similarity">
    <text evidence="2">Belongs to the BMP lipoprotein family.</text>
</comment>
<reference evidence="8 9" key="1">
    <citation type="journal article" date="2020" name="Sci. Rep.">
        <title>A novel cyanobacterial geosmin producer, revising GeoA distribution and dispersion patterns in Bacteria.</title>
        <authorList>
            <person name="Churro C."/>
            <person name="Semedo-Aguiar A.P."/>
            <person name="Silva A.D."/>
            <person name="Pereira-Leal J.B."/>
            <person name="Leite R.B."/>
        </authorList>
    </citation>
    <scope>NUCLEOTIDE SEQUENCE [LARGE SCALE GENOMIC DNA]</scope>
    <source>
        <strain evidence="8 9">IPMA8</strain>
    </source>
</reference>
<sequence>MPARVRVVKIFERPFNKFIRVEKVILLRQAIMQIQSLFKQMTLAALALFFALSCSRSTPNIDSSPEASTSSTFRVALVTTGPKDNNSWDQACFEGLNLIKDKFNAQVDFTGSIDGEHSEAAIRKYAQSGYDLVIAASGAYPKAAEKVAKEFPRTKFALVTTHPGNNRNLGAVAFRSGEVGYLTGALAAMKTKSNKVGYLVGAPYPVYKEEEALFRRGVKATNPSVQASTAFLNTWSDTDKATKVATDMVASGVDVLAINADEAGLAALKAVTQKPGVFVIGWAKDQYELAPGKVLTSVLQDIPNLVLNAAVLTQEGRWEGKLYKFGLKEKIYDFAPFRGTLTSQEEETFKTVREAVTTGKINVSP</sequence>
<dbReference type="InterPro" id="IPR003760">
    <property type="entry name" value="PnrA-like"/>
</dbReference>
<evidence type="ECO:0000256" key="3">
    <source>
        <dbReference type="ARBA" id="ARBA00022475"/>
    </source>
</evidence>
<dbReference type="Pfam" id="PF02608">
    <property type="entry name" value="Bmp"/>
    <property type="match status" value="1"/>
</dbReference>
<dbReference type="PANTHER" id="PTHR34296">
    <property type="entry name" value="TRANSCRIPTIONAL ACTIVATOR PROTEIN MED"/>
    <property type="match status" value="1"/>
</dbReference>
<keyword evidence="3" id="KW-1003">Cell membrane</keyword>
<accession>A0ABX2CS20</accession>
<dbReference type="PANTHER" id="PTHR34296:SF2">
    <property type="entry name" value="ABC TRANSPORTER GUANOSINE-BINDING PROTEIN NUPN"/>
    <property type="match status" value="1"/>
</dbReference>
<dbReference type="InterPro" id="IPR050957">
    <property type="entry name" value="BMP_lipoprotein"/>
</dbReference>
<dbReference type="SUPFAM" id="SSF53822">
    <property type="entry name" value="Periplasmic binding protein-like I"/>
    <property type="match status" value="1"/>
</dbReference>
<dbReference type="InterPro" id="IPR028082">
    <property type="entry name" value="Peripla_BP_I"/>
</dbReference>
<name>A0ABX2CS20_9CYAN</name>
<proteinExistence type="inferred from homology"/>